<dbReference type="RefSeq" id="WP_080942736.1">
    <property type="nucleotide sequence ID" value="NZ_CP045089.1"/>
</dbReference>
<dbReference type="EMBL" id="CP065603">
    <property type="protein sequence ID" value="QPQ94786.1"/>
    <property type="molecule type" value="Genomic_DNA"/>
</dbReference>
<dbReference type="PROSITE" id="PS51186">
    <property type="entry name" value="GNAT"/>
    <property type="match status" value="1"/>
</dbReference>
<gene>
    <name evidence="7" type="ORF">I6H06_29700</name>
</gene>
<dbReference type="InterPro" id="IPR016181">
    <property type="entry name" value="Acyl_CoA_acyltransferase"/>
</dbReference>
<accession>A0AAP9Y547</accession>
<dbReference type="CDD" id="cd04301">
    <property type="entry name" value="NAT_SF"/>
    <property type="match status" value="1"/>
</dbReference>
<dbReference type="AlphaFoldDB" id="A0AAP9Y547"/>
<protein>
    <submittedName>
        <fullName evidence="7">GNAT family N-acetyltransferase</fullName>
    </submittedName>
</protein>
<comment type="catalytic activity">
    <reaction evidence="5">
        <text>glycyl-tRNA(Gly) + acetyl-CoA = N-acetylglycyl-tRNA(Gly) + CoA + H(+)</text>
        <dbReference type="Rhea" id="RHEA:81867"/>
        <dbReference type="Rhea" id="RHEA-COMP:9683"/>
        <dbReference type="Rhea" id="RHEA-COMP:19766"/>
        <dbReference type="ChEBI" id="CHEBI:15378"/>
        <dbReference type="ChEBI" id="CHEBI:57287"/>
        <dbReference type="ChEBI" id="CHEBI:57288"/>
        <dbReference type="ChEBI" id="CHEBI:78522"/>
        <dbReference type="ChEBI" id="CHEBI:232036"/>
    </reaction>
</comment>
<evidence type="ECO:0000259" key="6">
    <source>
        <dbReference type="PROSITE" id="PS51186"/>
    </source>
</evidence>
<evidence type="ECO:0000313" key="8">
    <source>
        <dbReference type="Proteomes" id="UP000594892"/>
    </source>
</evidence>
<evidence type="ECO:0000256" key="5">
    <source>
        <dbReference type="ARBA" id="ARBA00049880"/>
    </source>
</evidence>
<evidence type="ECO:0000313" key="7">
    <source>
        <dbReference type="EMBL" id="QPQ94786.1"/>
    </source>
</evidence>
<keyword evidence="4" id="KW-0012">Acyltransferase</keyword>
<feature type="domain" description="N-acetyltransferase" evidence="6">
    <location>
        <begin position="1"/>
        <end position="164"/>
    </location>
</feature>
<dbReference type="Proteomes" id="UP000594892">
    <property type="component" value="Plasmid unnamed2"/>
</dbReference>
<evidence type="ECO:0000256" key="3">
    <source>
        <dbReference type="ARBA" id="ARBA00022679"/>
    </source>
</evidence>
<dbReference type="SUPFAM" id="SSF55729">
    <property type="entry name" value="Acyl-CoA N-acyltransferases (Nat)"/>
    <property type="match status" value="1"/>
</dbReference>
<organism evidence="7 8">
    <name type="scientific">Burkholderia glumae</name>
    <name type="common">Pseudomonas glumae</name>
    <dbReference type="NCBI Taxonomy" id="337"/>
    <lineage>
        <taxon>Bacteria</taxon>
        <taxon>Pseudomonadati</taxon>
        <taxon>Pseudomonadota</taxon>
        <taxon>Betaproteobacteria</taxon>
        <taxon>Burkholderiales</taxon>
        <taxon>Burkholderiaceae</taxon>
        <taxon>Burkholderia</taxon>
    </lineage>
</organism>
<dbReference type="Gene3D" id="3.40.630.30">
    <property type="match status" value="1"/>
</dbReference>
<dbReference type="InterPro" id="IPR000182">
    <property type="entry name" value="GNAT_dom"/>
</dbReference>
<dbReference type="PANTHER" id="PTHR36449:SF1">
    <property type="entry name" value="ACETYLTRANSFERASE"/>
    <property type="match status" value="1"/>
</dbReference>
<dbReference type="Pfam" id="PF13508">
    <property type="entry name" value="Acetyltransf_7"/>
    <property type="match status" value="1"/>
</dbReference>
<proteinExistence type="predicted"/>
<evidence type="ECO:0000256" key="1">
    <source>
        <dbReference type="ARBA" id="ARBA00022491"/>
    </source>
</evidence>
<evidence type="ECO:0000256" key="2">
    <source>
        <dbReference type="ARBA" id="ARBA00022649"/>
    </source>
</evidence>
<name>A0AAP9Y547_BURGL</name>
<keyword evidence="1" id="KW-0678">Repressor</keyword>
<keyword evidence="7" id="KW-0614">Plasmid</keyword>
<evidence type="ECO:0000256" key="4">
    <source>
        <dbReference type="ARBA" id="ARBA00023315"/>
    </source>
</evidence>
<reference evidence="7 8" key="1">
    <citation type="submission" date="2020-12" db="EMBL/GenBank/DDBJ databases">
        <title>FDA dAtabase for Regulatory Grade micrObial Sequences (FDA-ARGOS): Supporting development and validation of Infectious Disease Dx tests.</title>
        <authorList>
            <person name="Minogue T."/>
            <person name="Wolcott M."/>
            <person name="Wasieloski L."/>
            <person name="Aguilar W."/>
            <person name="Moore D."/>
            <person name="Jaissle J."/>
            <person name="Tallon L."/>
            <person name="Sadzewicz L."/>
            <person name="Zhao X."/>
            <person name="Boylan J."/>
            <person name="Ott S."/>
            <person name="Bowen H."/>
            <person name="Vavikolanu K."/>
            <person name="Mehta A."/>
            <person name="Aluvathingal J."/>
            <person name="Nadendla S."/>
            <person name="Yan Y."/>
            <person name="Sichtig H."/>
        </authorList>
    </citation>
    <scope>NUCLEOTIDE SEQUENCE [LARGE SCALE GENOMIC DNA]</scope>
    <source>
        <strain evidence="7 8">FDAARGOS_949</strain>
        <plasmid evidence="7 8">unnamed2</plasmid>
    </source>
</reference>
<dbReference type="PANTHER" id="PTHR36449">
    <property type="entry name" value="ACETYLTRANSFERASE-RELATED"/>
    <property type="match status" value="1"/>
</dbReference>
<dbReference type="GeneID" id="45698755"/>
<dbReference type="GO" id="GO:0016747">
    <property type="term" value="F:acyltransferase activity, transferring groups other than amino-acyl groups"/>
    <property type="evidence" value="ECO:0007669"/>
    <property type="project" value="InterPro"/>
</dbReference>
<keyword evidence="3" id="KW-0808">Transferase</keyword>
<keyword evidence="2" id="KW-1277">Toxin-antitoxin system</keyword>
<sequence>MTGWLAPEPLGDAHGLDDFDSGVASLDTWLKRRAFANQRSGASRTFVATRDGRVGAYYALASGAVTLEVAPGRFRRNMPDPIPVVVLGRLAVDRAHQGNGVGRALVRDVGLRVLHAAAAIGIRGLIVHALTDSAKAFYERVGFEASPIDPMLLLITLADLEHAL</sequence>
<geneLocation type="plasmid" evidence="7 8">
    <name>unnamed2</name>
</geneLocation>